<protein>
    <submittedName>
        <fullName evidence="2">Integrase</fullName>
    </submittedName>
    <submittedName>
        <fullName evidence="3">Transposase</fullName>
    </submittedName>
</protein>
<evidence type="ECO:0000313" key="2">
    <source>
        <dbReference type="EMBL" id="GGI31157.1"/>
    </source>
</evidence>
<dbReference type="Proteomes" id="UP000625079">
    <property type="component" value="Unassembled WGS sequence"/>
</dbReference>
<dbReference type="AlphaFoldDB" id="A0A410VHN5"/>
<dbReference type="SUPFAM" id="SSF53098">
    <property type="entry name" value="Ribonuclease H-like"/>
    <property type="match status" value="1"/>
</dbReference>
<dbReference type="RefSeq" id="WP_128929795.1">
    <property type="nucleotide sequence ID" value="NZ_BMHC01000020.1"/>
</dbReference>
<dbReference type="Proteomes" id="UP000593880">
    <property type="component" value="Plasmid unnamed"/>
</dbReference>
<dbReference type="SUPFAM" id="SSF48295">
    <property type="entry name" value="TrpR-like"/>
    <property type="match status" value="1"/>
</dbReference>
<dbReference type="InterPro" id="IPR010921">
    <property type="entry name" value="Trp_repressor/repl_initiator"/>
</dbReference>
<proteinExistence type="predicted"/>
<dbReference type="Pfam" id="PF13683">
    <property type="entry name" value="rve_3"/>
    <property type="match status" value="1"/>
</dbReference>
<keyword evidence="4" id="KW-1185">Reference proteome</keyword>
<keyword evidence="3" id="KW-0614">Plasmid</keyword>
<dbReference type="Pfam" id="PF13518">
    <property type="entry name" value="HTH_28"/>
    <property type="match status" value="1"/>
</dbReference>
<name>A0A410VHN5_9BRAD</name>
<sequence length="400" mass="45601">MPFRESSPVEERVALFREYETGAFSVTELCARHGVSRETFYVWKRRRESGERRWFEERSHAAASCPHATAGRLADRIVATRQRFPHFGPKKIKAWLEHERPEVDWPAASTIGDILKREGLVEARRRRRRAIAQGEVAAPASAPNEEWAIDFKGWFRTRDGNRCDPLTITDAASRYLIEVRIVDPTGAGVRSALERVFKDIGLPAAIRSDNGAPFGSTGAGGLSALSVWWLKLGIEPRYIPPASPQDNGRHERMHRTLKAQTTKPPAATVAEQQRRFDAFRHHFNQERPHEALDQMPPVKLWQSPSRTLPRRLDDPWYDADHEVRRVRPTGDIKWRGEHVFVGEALAGELVGLCEHDTSGHLVRFCGRDLGLINCERRFLRFAPPRARLRIAQETPQTGEQ</sequence>
<dbReference type="Gene3D" id="3.30.420.10">
    <property type="entry name" value="Ribonuclease H-like superfamily/Ribonuclease H"/>
    <property type="match status" value="1"/>
</dbReference>
<reference evidence="2" key="1">
    <citation type="journal article" date="2014" name="Int. J. Syst. Evol. Microbiol.">
        <title>Complete genome sequence of Corynebacterium casei LMG S-19264T (=DSM 44701T), isolated from a smear-ripened cheese.</title>
        <authorList>
            <consortium name="US DOE Joint Genome Institute (JGI-PGF)"/>
            <person name="Walter F."/>
            <person name="Albersmeier A."/>
            <person name="Kalinowski J."/>
            <person name="Ruckert C."/>
        </authorList>
    </citation>
    <scope>NUCLEOTIDE SEQUENCE</scope>
    <source>
        <strain evidence="2">CGMCC 1.15034</strain>
    </source>
</reference>
<dbReference type="InterPro" id="IPR055247">
    <property type="entry name" value="InsJ-like_HTH"/>
</dbReference>
<dbReference type="OrthoDB" id="9803878at2"/>
<dbReference type="GO" id="GO:0015074">
    <property type="term" value="P:DNA integration"/>
    <property type="evidence" value="ECO:0007669"/>
    <property type="project" value="InterPro"/>
</dbReference>
<dbReference type="PANTHER" id="PTHR47515:SF2">
    <property type="entry name" value="INTEGRASE CORE DOMAIN PROTEIN"/>
    <property type="match status" value="1"/>
</dbReference>
<evidence type="ECO:0000313" key="3">
    <source>
        <dbReference type="EMBL" id="QOZ64388.1"/>
    </source>
</evidence>
<reference evidence="2" key="3">
    <citation type="submission" date="2022-12" db="EMBL/GenBank/DDBJ databases">
        <authorList>
            <person name="Sun Q."/>
            <person name="Zhou Y."/>
        </authorList>
    </citation>
    <scope>NUCLEOTIDE SEQUENCE</scope>
    <source>
        <strain evidence="2">CGMCC 1.15034</strain>
    </source>
</reference>
<accession>A0A410VHN5</accession>
<dbReference type="InterPro" id="IPR012337">
    <property type="entry name" value="RNaseH-like_sf"/>
</dbReference>
<dbReference type="PANTHER" id="PTHR47515">
    <property type="entry name" value="LOW CALCIUM RESPONSE LOCUS PROTEIN T"/>
    <property type="match status" value="1"/>
</dbReference>
<evidence type="ECO:0000313" key="5">
    <source>
        <dbReference type="Proteomes" id="UP000625079"/>
    </source>
</evidence>
<geneLocation type="plasmid" evidence="3 4">
    <name>unnamed</name>
</geneLocation>
<reference evidence="3 4" key="2">
    <citation type="submission" date="2018-06" db="EMBL/GenBank/DDBJ databases">
        <title>Comparative genomics of rhizobia nodulating Arachis hypogaea in China.</title>
        <authorList>
            <person name="Li Y."/>
        </authorList>
    </citation>
    <scope>NUCLEOTIDE SEQUENCE [LARGE SCALE GENOMIC DNA]</scope>
    <source>
        <strain evidence="3 4">CCBAU 51658</strain>
        <plasmid evidence="3 4">unnamed</plasmid>
    </source>
</reference>
<evidence type="ECO:0000259" key="1">
    <source>
        <dbReference type="PROSITE" id="PS50994"/>
    </source>
</evidence>
<gene>
    <name evidence="2" type="ORF">GCM10010987_63020</name>
    <name evidence="3" type="ORF">XH86_37210</name>
</gene>
<dbReference type="InterPro" id="IPR001584">
    <property type="entry name" value="Integrase_cat-core"/>
</dbReference>
<evidence type="ECO:0000313" key="4">
    <source>
        <dbReference type="Proteomes" id="UP000593880"/>
    </source>
</evidence>
<dbReference type="GO" id="GO:0043565">
    <property type="term" value="F:sequence-specific DNA binding"/>
    <property type="evidence" value="ECO:0007669"/>
    <property type="project" value="InterPro"/>
</dbReference>
<dbReference type="EMBL" id="BMHC01000020">
    <property type="protein sequence ID" value="GGI31157.1"/>
    <property type="molecule type" value="Genomic_DNA"/>
</dbReference>
<feature type="domain" description="Integrase catalytic" evidence="1">
    <location>
        <begin position="139"/>
        <end position="305"/>
    </location>
</feature>
<dbReference type="EMBL" id="CP030058">
    <property type="protein sequence ID" value="QOZ64388.1"/>
    <property type="molecule type" value="Genomic_DNA"/>
</dbReference>
<dbReference type="PROSITE" id="PS50994">
    <property type="entry name" value="INTEGRASE"/>
    <property type="match status" value="1"/>
</dbReference>
<dbReference type="InterPro" id="IPR036397">
    <property type="entry name" value="RNaseH_sf"/>
</dbReference>
<organism evidence="2 5">
    <name type="scientific">Bradyrhizobium guangdongense</name>
    <dbReference type="NCBI Taxonomy" id="1325090"/>
    <lineage>
        <taxon>Bacteria</taxon>
        <taxon>Pseudomonadati</taxon>
        <taxon>Pseudomonadota</taxon>
        <taxon>Alphaproteobacteria</taxon>
        <taxon>Hyphomicrobiales</taxon>
        <taxon>Nitrobacteraceae</taxon>
        <taxon>Bradyrhizobium</taxon>
    </lineage>
</organism>